<evidence type="ECO:0000256" key="1">
    <source>
        <dbReference type="SAM" id="MobiDB-lite"/>
    </source>
</evidence>
<gene>
    <name evidence="3" type="ORF">ES288_D02G138800v1</name>
</gene>
<dbReference type="SUPFAM" id="SSF47923">
    <property type="entry name" value="Ypt/Rab-GAP domain of gyp1p"/>
    <property type="match status" value="2"/>
</dbReference>
<dbReference type="Gene3D" id="1.10.472.80">
    <property type="entry name" value="Ypt/Rab-GAP domain of gyp1p, domain 3"/>
    <property type="match status" value="1"/>
</dbReference>
<evidence type="ECO:0000259" key="2">
    <source>
        <dbReference type="PROSITE" id="PS50086"/>
    </source>
</evidence>
<name>A0A5D2DGP6_GOSDA</name>
<dbReference type="PANTHER" id="PTHR22957:SF27">
    <property type="entry name" value="TBC1 DOMAIN FAMILY MEMBER 13"/>
    <property type="match status" value="1"/>
</dbReference>
<sequence length="447" mass="50484">MGFLVLRKKKNPSPISVPLTFVDFIGSNLDSNLAMAKERIPDWLNSSLWSTTPSVDDRLHRFSLSPTTTTTTAAAAVSEPIVQPTVPVSPPAAASRPQYTVTSQKYEFRDPIDKNSNNNSNDNDQNASPSGVSPDDISRQAQLLAELSKKVVNFRELRRIASQGIPDGAGIRSTVWKLLLGYLPPDRLQWSSELAKKRSEYKQFKEELLMNPTEITRKLEKSAVDDHSKSESSGLLSRSQVTHGEHPLSLGESSIWNQFFQDTEIIEQIDRDVKRTHPDMQFFSGDLPLAKSNQAAAEADSFFCFVELLSGFRDHFCKQLDNSTVGIRSTISRLSQFLKEHDEELWRHLEITTKVNPQFYAFRWITLLLTQEFNFADSLHIWDTLLSDPEGPLETLLRVCCAMLILVRRRLLAGDFTSNLKLLQNYPSSNISHLLYVANKLRSQASN</sequence>
<dbReference type="PANTHER" id="PTHR22957">
    <property type="entry name" value="TBC1 DOMAIN FAMILY MEMBER GTPASE-ACTIVATING PROTEIN"/>
    <property type="match status" value="1"/>
</dbReference>
<dbReference type="FunFam" id="1.10.472.80:FF:000009">
    <property type="entry name" value="TBC1 domain family member 13"/>
    <property type="match status" value="1"/>
</dbReference>
<feature type="domain" description="Rab-GAP TBC" evidence="2">
    <location>
        <begin position="166"/>
        <end position="389"/>
    </location>
</feature>
<accession>A0A5D2DGP6</accession>
<dbReference type="InterPro" id="IPR000195">
    <property type="entry name" value="Rab-GAP-TBC_dom"/>
</dbReference>
<dbReference type="GO" id="GO:0005096">
    <property type="term" value="F:GTPase activator activity"/>
    <property type="evidence" value="ECO:0007669"/>
    <property type="project" value="TreeGrafter"/>
</dbReference>
<feature type="compositionally biased region" description="Basic and acidic residues" evidence="1">
    <location>
        <begin position="220"/>
        <end position="230"/>
    </location>
</feature>
<reference evidence="3 4" key="1">
    <citation type="submission" date="2019-06" db="EMBL/GenBank/DDBJ databases">
        <title>WGS assembly of Gossypium darwinii.</title>
        <authorList>
            <person name="Chen Z.J."/>
            <person name="Sreedasyam A."/>
            <person name="Ando A."/>
            <person name="Song Q."/>
            <person name="De L."/>
            <person name="Hulse-Kemp A."/>
            <person name="Ding M."/>
            <person name="Ye W."/>
            <person name="Kirkbride R."/>
            <person name="Jenkins J."/>
            <person name="Plott C."/>
            <person name="Lovell J."/>
            <person name="Lin Y.-M."/>
            <person name="Vaughn R."/>
            <person name="Liu B."/>
            <person name="Li W."/>
            <person name="Simpson S."/>
            <person name="Scheffler B."/>
            <person name="Saski C."/>
            <person name="Grover C."/>
            <person name="Hu G."/>
            <person name="Conover J."/>
            <person name="Carlson J."/>
            <person name="Shu S."/>
            <person name="Boston L."/>
            <person name="Williams M."/>
            <person name="Peterson D."/>
            <person name="Mcgee K."/>
            <person name="Jones D."/>
            <person name="Wendel J."/>
            <person name="Stelly D."/>
            <person name="Grimwood J."/>
            <person name="Schmutz J."/>
        </authorList>
    </citation>
    <scope>NUCLEOTIDE SEQUENCE [LARGE SCALE GENOMIC DNA]</scope>
    <source>
        <strain evidence="3">1808015.09</strain>
    </source>
</reference>
<feature type="compositionally biased region" description="Low complexity" evidence="1">
    <location>
        <begin position="115"/>
        <end position="126"/>
    </location>
</feature>
<dbReference type="Proteomes" id="UP000323506">
    <property type="component" value="Chromosome D02"/>
</dbReference>
<dbReference type="GO" id="GO:0006886">
    <property type="term" value="P:intracellular protein transport"/>
    <property type="evidence" value="ECO:0007669"/>
    <property type="project" value="TreeGrafter"/>
</dbReference>
<feature type="region of interest" description="Disordered" evidence="1">
    <location>
        <begin position="220"/>
        <end position="239"/>
    </location>
</feature>
<dbReference type="SMART" id="SM00164">
    <property type="entry name" value="TBC"/>
    <property type="match status" value="1"/>
</dbReference>
<dbReference type="EMBL" id="CM017702">
    <property type="protein sequence ID" value="TYG79446.1"/>
    <property type="molecule type" value="Genomic_DNA"/>
</dbReference>
<keyword evidence="4" id="KW-1185">Reference proteome</keyword>
<protein>
    <recommendedName>
        <fullName evidence="2">Rab-GAP TBC domain-containing protein</fullName>
    </recommendedName>
</protein>
<organism evidence="3 4">
    <name type="scientific">Gossypium darwinii</name>
    <name type="common">Darwin's cotton</name>
    <name type="synonym">Gossypium barbadense var. darwinii</name>
    <dbReference type="NCBI Taxonomy" id="34276"/>
    <lineage>
        <taxon>Eukaryota</taxon>
        <taxon>Viridiplantae</taxon>
        <taxon>Streptophyta</taxon>
        <taxon>Embryophyta</taxon>
        <taxon>Tracheophyta</taxon>
        <taxon>Spermatophyta</taxon>
        <taxon>Magnoliopsida</taxon>
        <taxon>eudicotyledons</taxon>
        <taxon>Gunneridae</taxon>
        <taxon>Pentapetalae</taxon>
        <taxon>rosids</taxon>
        <taxon>malvids</taxon>
        <taxon>Malvales</taxon>
        <taxon>Malvaceae</taxon>
        <taxon>Malvoideae</taxon>
        <taxon>Gossypium</taxon>
    </lineage>
</organism>
<dbReference type="InterPro" id="IPR035969">
    <property type="entry name" value="Rab-GAP_TBC_sf"/>
</dbReference>
<proteinExistence type="predicted"/>
<dbReference type="FunFam" id="1.10.10.750:FF:000007">
    <property type="entry name" value="TBC1 domain family member"/>
    <property type="match status" value="1"/>
</dbReference>
<feature type="region of interest" description="Disordered" evidence="1">
    <location>
        <begin position="110"/>
        <end position="137"/>
    </location>
</feature>
<evidence type="ECO:0000313" key="4">
    <source>
        <dbReference type="Proteomes" id="UP000323506"/>
    </source>
</evidence>
<dbReference type="Pfam" id="PF00566">
    <property type="entry name" value="RabGAP-TBC"/>
    <property type="match status" value="1"/>
</dbReference>
<dbReference type="PROSITE" id="PS50086">
    <property type="entry name" value="TBC_RABGAP"/>
    <property type="match status" value="1"/>
</dbReference>
<evidence type="ECO:0000313" key="3">
    <source>
        <dbReference type="EMBL" id="TYG79446.1"/>
    </source>
</evidence>
<dbReference type="AlphaFoldDB" id="A0A5D2DGP6"/>
<dbReference type="EMBL" id="CM017702">
    <property type="protein sequence ID" value="TYG79445.1"/>
    <property type="molecule type" value="Genomic_DNA"/>
</dbReference>